<dbReference type="Proteomes" id="UP001055102">
    <property type="component" value="Unassembled WGS sequence"/>
</dbReference>
<feature type="region of interest" description="Disordered" evidence="1">
    <location>
        <begin position="1"/>
        <end position="32"/>
    </location>
</feature>
<comment type="caution">
    <text evidence="2">The sequence shown here is derived from an EMBL/GenBank/DDBJ whole genome shotgun (WGS) entry which is preliminary data.</text>
</comment>
<dbReference type="EMBL" id="BPQR01000027">
    <property type="protein sequence ID" value="GJE06350.1"/>
    <property type="molecule type" value="Genomic_DNA"/>
</dbReference>
<protein>
    <submittedName>
        <fullName evidence="2">Uncharacterized protein</fullName>
    </submittedName>
</protein>
<reference evidence="2" key="2">
    <citation type="submission" date="2021-08" db="EMBL/GenBank/DDBJ databases">
        <authorList>
            <person name="Tani A."/>
            <person name="Ola A."/>
            <person name="Ogura Y."/>
            <person name="Katsura K."/>
            <person name="Hayashi T."/>
        </authorList>
    </citation>
    <scope>NUCLEOTIDE SEQUENCE</scope>
    <source>
        <strain evidence="2">LMG 23639</strain>
    </source>
</reference>
<sequence>MANKRGSNVQVDNPRLRGTVDVGNAAVPRGDGSDAATVAAGFGGLAREAGEWADKAAKIEGKREGEIAGMDPAWRPSGSTTIRGAAADEAGQTSYFNNLDAKLRTSMTDLFQQHQNDPAALKSALDGLKASMTDPAKGDVFPEIASSFNASFERLRLPFQIKALDNFQAQQRDQARASAVLATSAGETVREQAIRAAPTNPATRQAVEATLVEDDHRDQALVKSEALTAEQAAGRALKRRRDAEVTVVDATANGLTRPEAVANYRQQLRKEFTDGRTKLDADGYERADALLEQREQKLRAKGVSDRAQVSGLMDKIVRQSADGIPSSPEEMAAVRQRAAGIPDGQRLTEDFDKKLLLVSVIKAKPPAELDAMADEITARARTDKRGLTTEEGERIELLRDLSSKKRNALATDPLEHARRQGLVEANPLVIPTQDTGAAVAGQMVPRIAAGRAAQQVQGGAVRYLTNDDKAMLKTVADAGGDRALETVRGIVAGAGPDAPAILREVGGDMPELAKVGDLLVNGAVGADRSAREITRALELRNVKDAKLPAVPKDAANLMRTEFGDAYLNSPTAQAQVMAGAKAIYEARAFGKITDPNSSEARELYGEALRAAAGAGKQGDVTYGGVASYRPGYLWNYKVAIPPNVRADRFRDVMGAIRDEDLGGATDPNGKPISARDVRGAIPVRVRGGYAFSLDDPKEPNPRFLGRPGAPLVLDIDGMSSTLRQRVPGAYLGGDR</sequence>
<evidence type="ECO:0000313" key="3">
    <source>
        <dbReference type="Proteomes" id="UP001055102"/>
    </source>
</evidence>
<feature type="compositionally biased region" description="Polar residues" evidence="1">
    <location>
        <begin position="1"/>
        <end position="11"/>
    </location>
</feature>
<organism evidence="2 3">
    <name type="scientific">Methylobacterium jeotgali</name>
    <dbReference type="NCBI Taxonomy" id="381630"/>
    <lineage>
        <taxon>Bacteria</taxon>
        <taxon>Pseudomonadati</taxon>
        <taxon>Pseudomonadota</taxon>
        <taxon>Alphaproteobacteria</taxon>
        <taxon>Hyphomicrobiales</taxon>
        <taxon>Methylobacteriaceae</taxon>
        <taxon>Methylobacterium</taxon>
    </lineage>
</organism>
<evidence type="ECO:0000313" key="2">
    <source>
        <dbReference type="EMBL" id="GJE06350.1"/>
    </source>
</evidence>
<dbReference type="RefSeq" id="WP_238275019.1">
    <property type="nucleotide sequence ID" value="NZ_BPQR01000027.1"/>
</dbReference>
<name>A0ABQ4SWN1_9HYPH</name>
<gene>
    <name evidence="2" type="ORF">AOPFMNJM_1666</name>
</gene>
<keyword evidence="3" id="KW-1185">Reference proteome</keyword>
<reference evidence="2" key="1">
    <citation type="journal article" date="2021" name="Front. Microbiol.">
        <title>Comprehensive Comparative Genomics and Phenotyping of Methylobacterium Species.</title>
        <authorList>
            <person name="Alessa O."/>
            <person name="Ogura Y."/>
            <person name="Fujitani Y."/>
            <person name="Takami H."/>
            <person name="Hayashi T."/>
            <person name="Sahin N."/>
            <person name="Tani A."/>
        </authorList>
    </citation>
    <scope>NUCLEOTIDE SEQUENCE</scope>
    <source>
        <strain evidence="2">LMG 23639</strain>
    </source>
</reference>
<accession>A0ABQ4SWN1</accession>
<evidence type="ECO:0000256" key="1">
    <source>
        <dbReference type="SAM" id="MobiDB-lite"/>
    </source>
</evidence>
<proteinExistence type="predicted"/>